<evidence type="ECO:0000313" key="3">
    <source>
        <dbReference type="EMBL" id="UJO25224.1"/>
    </source>
</evidence>
<name>A0A9Q8UWN1_PASFU</name>
<keyword evidence="4" id="KW-1185">Reference proteome</keyword>
<evidence type="ECO:0000256" key="2">
    <source>
        <dbReference type="SAM" id="MobiDB-lite"/>
    </source>
</evidence>
<feature type="compositionally biased region" description="Polar residues" evidence="2">
    <location>
        <begin position="15"/>
        <end position="29"/>
    </location>
</feature>
<organism evidence="3 4">
    <name type="scientific">Passalora fulva</name>
    <name type="common">Tomato leaf mold</name>
    <name type="synonym">Cladosporium fulvum</name>
    <dbReference type="NCBI Taxonomy" id="5499"/>
    <lineage>
        <taxon>Eukaryota</taxon>
        <taxon>Fungi</taxon>
        <taxon>Dikarya</taxon>
        <taxon>Ascomycota</taxon>
        <taxon>Pezizomycotina</taxon>
        <taxon>Dothideomycetes</taxon>
        <taxon>Dothideomycetidae</taxon>
        <taxon>Mycosphaerellales</taxon>
        <taxon>Mycosphaerellaceae</taxon>
        <taxon>Fulvia</taxon>
    </lineage>
</organism>
<dbReference type="Proteomes" id="UP000756132">
    <property type="component" value="Chromosome 13"/>
</dbReference>
<keyword evidence="1" id="KW-0175">Coiled coil</keyword>
<feature type="coiled-coil region" evidence="1">
    <location>
        <begin position="175"/>
        <end position="216"/>
    </location>
</feature>
<dbReference type="AlphaFoldDB" id="A0A9Q8UWN1"/>
<sequence>MENSRYTDLFDNKRQSGQPTTTRSMAQSNPRNTWFDYGLNYIGLSRSHQNSVKEALASVEYDYQNLAREVKEHSREKVQHNEEKGELRETIDTCKHTIYDLQAQLRESKDDVKQVKRQEQQKYEIKRNAYIDATNKQADERVEKAKKQYPGFIENGNKQIAQHAANANRTADQKLVGLRRECEGLELSNQDLEKRCTSFETEIERLRAQVKVMQEASLRNVEAEHWAPLSVSDIDRKLKTILSDVKQWSAKYAQSSLQNMIASPRFYLVGFRLQEEGCTGSTQGLLEKLGQNRSMSKKPGKAAALLLAALVSSVIMRRIINDPFFAFVGEDDSTLLLKSDAVGLDHIFAQLLLTDEEGARAWRCQLFRLLDPPDATLGNDAEEAKTIADNSRHEAAHHLGKVILHEAADVLIPAADCKAALASLESILLHAAELSWTFHARKQSIKVRDIDYFKSDRALCYKHTAADLETHSLHCAEVDDEPDALDDKMIVLLCNPAVVAYGTADGTDYDKSCIWRKGVVWLG</sequence>
<feature type="coiled-coil region" evidence="1">
    <location>
        <begin position="56"/>
        <end position="118"/>
    </location>
</feature>
<evidence type="ECO:0000256" key="1">
    <source>
        <dbReference type="SAM" id="Coils"/>
    </source>
</evidence>
<dbReference type="GeneID" id="71994278"/>
<dbReference type="RefSeq" id="XP_047769590.1">
    <property type="nucleotide sequence ID" value="XM_047913548.1"/>
</dbReference>
<reference evidence="3" key="1">
    <citation type="submission" date="2021-12" db="EMBL/GenBank/DDBJ databases">
        <authorList>
            <person name="Zaccaron A."/>
            <person name="Stergiopoulos I."/>
        </authorList>
    </citation>
    <scope>NUCLEOTIDE SEQUENCE</scope>
    <source>
        <strain evidence="3">Race5_Kim</strain>
    </source>
</reference>
<reference evidence="3" key="2">
    <citation type="journal article" date="2022" name="Microb. Genom.">
        <title>A chromosome-scale genome assembly of the tomato pathogen Cladosporium fulvum reveals a compartmentalized genome architecture and the presence of a dispensable chromosome.</title>
        <authorList>
            <person name="Zaccaron A.Z."/>
            <person name="Chen L.H."/>
            <person name="Samaras A."/>
            <person name="Stergiopoulos I."/>
        </authorList>
    </citation>
    <scope>NUCLEOTIDE SEQUENCE</scope>
    <source>
        <strain evidence="3">Race5_Kim</strain>
    </source>
</reference>
<proteinExistence type="predicted"/>
<gene>
    <name evidence="3" type="ORF">CLAFUR5_14400</name>
</gene>
<accession>A0A9Q8UWN1</accession>
<evidence type="ECO:0000313" key="4">
    <source>
        <dbReference type="Proteomes" id="UP000756132"/>
    </source>
</evidence>
<feature type="region of interest" description="Disordered" evidence="2">
    <location>
        <begin position="1"/>
        <end position="29"/>
    </location>
</feature>
<dbReference type="OrthoDB" id="4156714at2759"/>
<dbReference type="KEGG" id="ffu:CLAFUR5_14400"/>
<protein>
    <submittedName>
        <fullName evidence="3">Uncharacterized protein</fullName>
    </submittedName>
</protein>
<dbReference type="EMBL" id="CP090175">
    <property type="protein sequence ID" value="UJO25224.1"/>
    <property type="molecule type" value="Genomic_DNA"/>
</dbReference>